<dbReference type="OrthoDB" id="10635694at2759"/>
<feature type="transmembrane region" description="Helical" evidence="1">
    <location>
        <begin position="107"/>
        <end position="128"/>
    </location>
</feature>
<protein>
    <submittedName>
        <fullName evidence="2">Uncharacterized protein</fullName>
    </submittedName>
</protein>
<keyword evidence="3" id="KW-1185">Reference proteome</keyword>
<evidence type="ECO:0000256" key="1">
    <source>
        <dbReference type="SAM" id="Phobius"/>
    </source>
</evidence>
<reference evidence="2" key="1">
    <citation type="submission" date="2021-01" db="UniProtKB">
        <authorList>
            <consortium name="EnsemblMetazoa"/>
        </authorList>
    </citation>
    <scope>IDENTIFICATION</scope>
</reference>
<proteinExistence type="predicted"/>
<accession>A0A7M5V1X2</accession>
<dbReference type="AlphaFoldDB" id="A0A7M5V1X2"/>
<dbReference type="GeneID" id="136820662"/>
<keyword evidence="1" id="KW-1133">Transmembrane helix</keyword>
<evidence type="ECO:0000313" key="3">
    <source>
        <dbReference type="Proteomes" id="UP000594262"/>
    </source>
</evidence>
<sequence length="221" mass="24140">MATSPINPSTTPYITPIHPTTFSSSAFINETTSRFLNNSTVFLPPNTPHLLVSSDVQPIPLKSSKITPTSSTQAIAASSSLYNVSTTTTTTTTTAAPIIPKSKKSLLVYYVGIPIGVIGLFILIMISIKIYKWYKRKKLIQEEFTPCYTYDQSENEIVDGVLYPSGTNSVDLLHVDVSPPALRHGGDVTMDEDTDETHLLSPTQEMDDFASDTMRCDSVAV</sequence>
<dbReference type="RefSeq" id="XP_066932959.1">
    <property type="nucleotide sequence ID" value="XM_067076858.1"/>
</dbReference>
<keyword evidence="1" id="KW-0812">Transmembrane</keyword>
<evidence type="ECO:0000313" key="2">
    <source>
        <dbReference type="EnsemblMetazoa" id="CLYHEMP006067.1"/>
    </source>
</evidence>
<dbReference type="EnsemblMetazoa" id="CLYHEMT006067.1">
    <property type="protein sequence ID" value="CLYHEMP006067.1"/>
    <property type="gene ID" value="CLYHEMG006067"/>
</dbReference>
<keyword evidence="1" id="KW-0472">Membrane</keyword>
<organism evidence="2 3">
    <name type="scientific">Clytia hemisphaerica</name>
    <dbReference type="NCBI Taxonomy" id="252671"/>
    <lineage>
        <taxon>Eukaryota</taxon>
        <taxon>Metazoa</taxon>
        <taxon>Cnidaria</taxon>
        <taxon>Hydrozoa</taxon>
        <taxon>Hydroidolina</taxon>
        <taxon>Leptothecata</taxon>
        <taxon>Obeliida</taxon>
        <taxon>Clytiidae</taxon>
        <taxon>Clytia</taxon>
    </lineage>
</organism>
<dbReference type="Proteomes" id="UP000594262">
    <property type="component" value="Unplaced"/>
</dbReference>
<name>A0A7M5V1X2_9CNID</name>